<dbReference type="InterPro" id="IPR015814">
    <property type="entry name" value="Pgluconate_DH_NAD-bd_C"/>
</dbReference>
<dbReference type="Pfam" id="PF03446">
    <property type="entry name" value="NAD_binding_2"/>
    <property type="match status" value="1"/>
</dbReference>
<proteinExistence type="predicted"/>
<protein>
    <submittedName>
        <fullName evidence="4">NAD(P)-dependent oxidoreductase</fullName>
    </submittedName>
</protein>
<accession>A0A4Q8LAN9</accession>
<feature type="domain" description="6-phosphogluconate dehydrogenase NADP-binding" evidence="2">
    <location>
        <begin position="10"/>
        <end position="123"/>
    </location>
</feature>
<dbReference type="InterPro" id="IPR006115">
    <property type="entry name" value="6PGDH_NADP-bd"/>
</dbReference>
<dbReference type="OrthoDB" id="1271986at2"/>
<evidence type="ECO:0000259" key="3">
    <source>
        <dbReference type="Pfam" id="PF09130"/>
    </source>
</evidence>
<dbReference type="Pfam" id="PF09130">
    <property type="entry name" value="DUF1932"/>
    <property type="match status" value="1"/>
</dbReference>
<dbReference type="AlphaFoldDB" id="A0A4Q8LAN9"/>
<dbReference type="Gene3D" id="3.40.50.720">
    <property type="entry name" value="NAD(P)-binding Rossmann-like Domain"/>
    <property type="match status" value="1"/>
</dbReference>
<dbReference type="RefSeq" id="WP_130551191.1">
    <property type="nucleotide sequence ID" value="NZ_SHMC01000003.1"/>
</dbReference>
<dbReference type="SUPFAM" id="SSF48179">
    <property type="entry name" value="6-phosphogluconate dehydrogenase C-terminal domain-like"/>
    <property type="match status" value="1"/>
</dbReference>
<evidence type="ECO:0000313" key="4">
    <source>
        <dbReference type="EMBL" id="TAA25565.1"/>
    </source>
</evidence>
<name>A0A4Q8LAN9_9GAMM</name>
<dbReference type="EMBL" id="SHMC01000003">
    <property type="protein sequence ID" value="TAA25565.1"/>
    <property type="molecule type" value="Genomic_DNA"/>
</dbReference>
<evidence type="ECO:0000259" key="2">
    <source>
        <dbReference type="Pfam" id="PF03446"/>
    </source>
</evidence>
<dbReference type="InterPro" id="IPR036291">
    <property type="entry name" value="NAD(P)-bd_dom_sf"/>
</dbReference>
<feature type="domain" description="Phosphogluconate dehydrogenase NAD-binding putative C-terminal" evidence="3">
    <location>
        <begin position="190"/>
        <end position="257"/>
    </location>
</feature>
<dbReference type="InterPro" id="IPR008927">
    <property type="entry name" value="6-PGluconate_DH-like_C_sf"/>
</dbReference>
<reference evidence="4 5" key="1">
    <citation type="submission" date="2019-02" db="EMBL/GenBank/DDBJ databases">
        <title>WGS of Pseudoxanthomonas species novum from clinical isolates.</title>
        <authorList>
            <person name="Bernier A.-M."/>
            <person name="Bernard K."/>
            <person name="Vachon A."/>
        </authorList>
    </citation>
    <scope>NUCLEOTIDE SEQUENCE [LARGE SCALE GENOMIC DNA]</scope>
    <source>
        <strain evidence="4 5">NML171200</strain>
    </source>
</reference>
<dbReference type="InterPro" id="IPR013328">
    <property type="entry name" value="6PGD_dom2"/>
</dbReference>
<dbReference type="SUPFAM" id="SSF51735">
    <property type="entry name" value="NAD(P)-binding Rossmann-fold domains"/>
    <property type="match status" value="1"/>
</dbReference>
<evidence type="ECO:0000256" key="1">
    <source>
        <dbReference type="ARBA" id="ARBA00023002"/>
    </source>
</evidence>
<dbReference type="Proteomes" id="UP000292627">
    <property type="component" value="Unassembled WGS sequence"/>
</dbReference>
<gene>
    <name evidence="4" type="ORF">EA660_08950</name>
</gene>
<dbReference type="GO" id="GO:0050661">
    <property type="term" value="F:NADP binding"/>
    <property type="evidence" value="ECO:0007669"/>
    <property type="project" value="InterPro"/>
</dbReference>
<keyword evidence="1" id="KW-0560">Oxidoreductase</keyword>
<dbReference type="GO" id="GO:0016491">
    <property type="term" value="F:oxidoreductase activity"/>
    <property type="evidence" value="ECO:0007669"/>
    <property type="project" value="UniProtKB-KW"/>
</dbReference>
<evidence type="ECO:0000313" key="5">
    <source>
        <dbReference type="Proteomes" id="UP000292627"/>
    </source>
</evidence>
<comment type="caution">
    <text evidence="4">The sequence shown here is derived from an EMBL/GenBank/DDBJ whole genome shotgun (WGS) entry which is preliminary data.</text>
</comment>
<dbReference type="Gene3D" id="1.10.1040.10">
    <property type="entry name" value="N-(1-d-carboxylethyl)-l-norvaline Dehydrogenase, domain 2"/>
    <property type="match status" value="1"/>
</dbReference>
<sequence>MTDPLALVAPGAMGAALGARLVAHGVPVLTALEGRSASSQARAEAAGLRAVATGELMQARWFLSVVPPAQAMPLARAFAGWCQGVARPPVFVDLNAINPDTAAQVQAVIEAAGARFVDGCILGFPPKGDAPGPTIYVSDDAAELATLLETHGLQARTLRGGVGAASALKMAYAGINKGVALLGAAMALAAQRHDAGEALRAALGQTHPALLAQLDHGLPDLLPKARRWAPEMEEIAAFIGPDRPEAAIYTALAAHCRALADDLDGAGEAAAVLRAFPASGVR</sequence>
<organism evidence="4 5">
    <name type="scientific">Pseudoxanthomonas winnipegensis</name>
    <dbReference type="NCBI Taxonomy" id="2480810"/>
    <lineage>
        <taxon>Bacteria</taxon>
        <taxon>Pseudomonadati</taxon>
        <taxon>Pseudomonadota</taxon>
        <taxon>Gammaproteobacteria</taxon>
        <taxon>Lysobacterales</taxon>
        <taxon>Lysobacteraceae</taxon>
        <taxon>Pseudoxanthomonas</taxon>
    </lineage>
</organism>